<organism evidence="1 2">
    <name type="scientific">Linderina macrospora</name>
    <dbReference type="NCBI Taxonomy" id="4868"/>
    <lineage>
        <taxon>Eukaryota</taxon>
        <taxon>Fungi</taxon>
        <taxon>Fungi incertae sedis</taxon>
        <taxon>Zoopagomycota</taxon>
        <taxon>Kickxellomycotina</taxon>
        <taxon>Kickxellomycetes</taxon>
        <taxon>Kickxellales</taxon>
        <taxon>Kickxellaceae</taxon>
        <taxon>Linderina</taxon>
    </lineage>
</organism>
<protein>
    <submittedName>
        <fullName evidence="1">Uncharacterized protein</fullName>
    </submittedName>
</protein>
<evidence type="ECO:0000313" key="1">
    <source>
        <dbReference type="EMBL" id="KAJ1941152.1"/>
    </source>
</evidence>
<reference evidence="1" key="1">
    <citation type="submission" date="2022-07" db="EMBL/GenBank/DDBJ databases">
        <title>Phylogenomic reconstructions and comparative analyses of Kickxellomycotina fungi.</title>
        <authorList>
            <person name="Reynolds N.K."/>
            <person name="Stajich J.E."/>
            <person name="Barry K."/>
            <person name="Grigoriev I.V."/>
            <person name="Crous P."/>
            <person name="Smith M.E."/>
        </authorList>
    </citation>
    <scope>NUCLEOTIDE SEQUENCE</scope>
    <source>
        <strain evidence="1">NRRL 5244</strain>
    </source>
</reference>
<evidence type="ECO:0000313" key="2">
    <source>
        <dbReference type="Proteomes" id="UP001150603"/>
    </source>
</evidence>
<dbReference type="Proteomes" id="UP001150603">
    <property type="component" value="Unassembled WGS sequence"/>
</dbReference>
<sequence>MPQRGELERMSREQTQWAEIIASQQRQLMDAASHDGHSVDAYAEIARTLQVLVARIGSVDERLIRALNASSFVETQVEEQLGNLYDGLGRVARGCEVEKSTVTELVARLSQLDSVLDAIAASPRTLPGKADSAVIHNATVAAVDTVDTADTTDIVDTVDLSSGGDDDGSESMGSASKIMDSGRASAEGKHIDQFASFRSWKSMKSLASSNSSLDLMKLVLGEPATADPEPSTAASVAPLSVHDVADRSSVFTKQSVERFPDIPTDIVSPQTLDPTPLQSEGTADEVPSTKYDVLPVRQSVDVPRSHSPEEAVAQRRRTVSAVVHSAPAATSSSTKLDKAAAARPVTTRSRKFSFREELRRHAWFGKKKH</sequence>
<dbReference type="EMBL" id="JANBPW010002339">
    <property type="protein sequence ID" value="KAJ1941152.1"/>
    <property type="molecule type" value="Genomic_DNA"/>
</dbReference>
<proteinExistence type="predicted"/>
<keyword evidence="2" id="KW-1185">Reference proteome</keyword>
<gene>
    <name evidence="1" type="ORF">FBU59_003584</name>
</gene>
<accession>A0ACC1J825</accession>
<name>A0ACC1J825_9FUNG</name>
<comment type="caution">
    <text evidence="1">The sequence shown here is derived from an EMBL/GenBank/DDBJ whole genome shotgun (WGS) entry which is preliminary data.</text>
</comment>